<dbReference type="InterPro" id="IPR013087">
    <property type="entry name" value="Znf_C2H2_type"/>
</dbReference>
<dbReference type="InterPro" id="IPR001245">
    <property type="entry name" value="Ser-Thr/Tyr_kinase_cat_dom"/>
</dbReference>
<feature type="region of interest" description="Disordered" evidence="5">
    <location>
        <begin position="535"/>
        <end position="636"/>
    </location>
</feature>
<evidence type="ECO:0000256" key="4">
    <source>
        <dbReference type="ARBA" id="ARBA00022840"/>
    </source>
</evidence>
<evidence type="ECO:0000256" key="5">
    <source>
        <dbReference type="SAM" id="MobiDB-lite"/>
    </source>
</evidence>
<dbReference type="OrthoDB" id="4062651at2759"/>
<evidence type="ECO:0000256" key="3">
    <source>
        <dbReference type="ARBA" id="ARBA00022777"/>
    </source>
</evidence>
<organism evidence="7 8">
    <name type="scientific">Phanerochaete carnosa (strain HHB-10118-sp)</name>
    <name type="common">White-rot fungus</name>
    <name type="synonym">Peniophora carnosa</name>
    <dbReference type="NCBI Taxonomy" id="650164"/>
    <lineage>
        <taxon>Eukaryota</taxon>
        <taxon>Fungi</taxon>
        <taxon>Dikarya</taxon>
        <taxon>Basidiomycota</taxon>
        <taxon>Agaricomycotina</taxon>
        <taxon>Agaricomycetes</taxon>
        <taxon>Polyporales</taxon>
        <taxon>Phanerochaetaceae</taxon>
        <taxon>Phanerochaete</taxon>
    </lineage>
</organism>
<feature type="domain" description="Protein kinase" evidence="6">
    <location>
        <begin position="261"/>
        <end position="531"/>
    </location>
</feature>
<keyword evidence="3" id="KW-0418">Kinase</keyword>
<name>K5W7P6_PHACS</name>
<protein>
    <recommendedName>
        <fullName evidence="6">Protein kinase domain-containing protein</fullName>
    </recommendedName>
</protein>
<dbReference type="PRINTS" id="PR00109">
    <property type="entry name" value="TYRKINASE"/>
</dbReference>
<dbReference type="GeneID" id="18916267"/>
<dbReference type="STRING" id="650164.K5W7P6"/>
<evidence type="ECO:0000259" key="6">
    <source>
        <dbReference type="PROSITE" id="PS50011"/>
    </source>
</evidence>
<keyword evidence="8" id="KW-1185">Reference proteome</keyword>
<sequence length="636" mass="70685">MANTECDENVTPEGQHFRAPYVADARRQDLENPTSFQCRRCDNRFMSQEMAILHDEMEHTRAPVHRQSTEASSKPSGEPVRSPGLRSIYQQTSALIANDVRRLLDRNHDIHAARSAYNLLLALEHLWQSAPSCAALLAKAIPQRSKLVELSSKLPCRQGPLWKALDSDDRSVLRMLRQAIFSEKEEIMRLRGDSAASFLTLVDLILYPSGLGQDLRFSQLLTAALDTGVQAFRSQLQRASVRLSMASFQLPEGLYLTGVALMDSEHVATGAYADVRMGRYLGRLVALKTMRVFSRQKPNELHKSQKTFCREISLLHGLDHQNICGLIGVDRALFGGRFCLVMDWMPHGNVIDFIRANSFVLGEVEQLVMEIGLALEYLHSKNVVHGDLHVRNILIDAGRHVRLADFGLSDFSDASSASVSSASIGAVRFMAPEILDPERFDLQRVQHTPKSDIHSFAMCVWTIFDGNAPFHDYLAVKATLAIIEGKRPSQHTAMHPLPSPLWSLLNLCWQEQPRDRPSSPDLCLRLQHIFNSPASALSTSRSKTKGLSSERSSPAPCLREDDSDNESTAGICNESDDGGLNPRQTLQRSRGVQSTRCTPVAKSNLLNIPLPSPVERPRTSPAVIQSSVPPTVRNLA</sequence>
<feature type="compositionally biased region" description="Polar residues" evidence="5">
    <location>
        <begin position="535"/>
        <end position="552"/>
    </location>
</feature>
<dbReference type="InterPro" id="IPR000719">
    <property type="entry name" value="Prot_kinase_dom"/>
</dbReference>
<dbReference type="AlphaFoldDB" id="K5W7P6"/>
<dbReference type="Pfam" id="PF07714">
    <property type="entry name" value="PK_Tyr_Ser-Thr"/>
    <property type="match status" value="1"/>
</dbReference>
<feature type="non-terminal residue" evidence="7">
    <location>
        <position position="1"/>
    </location>
</feature>
<gene>
    <name evidence="7" type="ORF">PHACADRAFT_255280</name>
</gene>
<dbReference type="InterPro" id="IPR011009">
    <property type="entry name" value="Kinase-like_dom_sf"/>
</dbReference>
<dbReference type="GO" id="GO:0004674">
    <property type="term" value="F:protein serine/threonine kinase activity"/>
    <property type="evidence" value="ECO:0007669"/>
    <property type="project" value="TreeGrafter"/>
</dbReference>
<feature type="compositionally biased region" description="Polar residues" evidence="5">
    <location>
        <begin position="582"/>
        <end position="597"/>
    </location>
</feature>
<dbReference type="InParanoid" id="K5W7P6"/>
<keyword evidence="4" id="KW-0067">ATP-binding</keyword>
<dbReference type="SUPFAM" id="SSF56112">
    <property type="entry name" value="Protein kinase-like (PK-like)"/>
    <property type="match status" value="1"/>
</dbReference>
<dbReference type="PROSITE" id="PS00028">
    <property type="entry name" value="ZINC_FINGER_C2H2_1"/>
    <property type="match status" value="1"/>
</dbReference>
<dbReference type="HOGENOM" id="CLU_431229_0_0_1"/>
<evidence type="ECO:0000256" key="2">
    <source>
        <dbReference type="ARBA" id="ARBA00022741"/>
    </source>
</evidence>
<dbReference type="PANTHER" id="PTHR44329">
    <property type="entry name" value="SERINE/THREONINE-PROTEIN KINASE TNNI3K-RELATED"/>
    <property type="match status" value="1"/>
</dbReference>
<evidence type="ECO:0000313" key="7">
    <source>
        <dbReference type="EMBL" id="EKM54994.1"/>
    </source>
</evidence>
<evidence type="ECO:0000313" key="8">
    <source>
        <dbReference type="Proteomes" id="UP000008370"/>
    </source>
</evidence>
<dbReference type="EMBL" id="JH930472">
    <property type="protein sequence ID" value="EKM54994.1"/>
    <property type="molecule type" value="Genomic_DNA"/>
</dbReference>
<accession>K5W7P6</accession>
<dbReference type="PROSITE" id="PS50011">
    <property type="entry name" value="PROTEIN_KINASE_DOM"/>
    <property type="match status" value="1"/>
</dbReference>
<evidence type="ECO:0000256" key="1">
    <source>
        <dbReference type="ARBA" id="ARBA00022679"/>
    </source>
</evidence>
<dbReference type="Proteomes" id="UP000008370">
    <property type="component" value="Unassembled WGS sequence"/>
</dbReference>
<keyword evidence="1" id="KW-0808">Transferase</keyword>
<reference evidence="7 8" key="1">
    <citation type="journal article" date="2012" name="BMC Genomics">
        <title>Comparative genomics of the white-rot fungi, Phanerochaete carnosa and P. chrysosporium, to elucidate the genetic basis of the distinct wood types they colonize.</title>
        <authorList>
            <person name="Suzuki H."/>
            <person name="MacDonald J."/>
            <person name="Syed K."/>
            <person name="Salamov A."/>
            <person name="Hori C."/>
            <person name="Aerts A."/>
            <person name="Henrissat B."/>
            <person name="Wiebenga A."/>
            <person name="vanKuyk P.A."/>
            <person name="Barry K."/>
            <person name="Lindquist E."/>
            <person name="LaButti K."/>
            <person name="Lapidus A."/>
            <person name="Lucas S."/>
            <person name="Coutinho P."/>
            <person name="Gong Y."/>
            <person name="Samejima M."/>
            <person name="Mahadevan R."/>
            <person name="Abou-Zaid M."/>
            <person name="de Vries R.P."/>
            <person name="Igarashi K."/>
            <person name="Yadav J.S."/>
            <person name="Grigoriev I.V."/>
            <person name="Master E.R."/>
        </authorList>
    </citation>
    <scope>NUCLEOTIDE SEQUENCE [LARGE SCALE GENOMIC DNA]</scope>
    <source>
        <strain evidence="7 8">HHB-10118-sp</strain>
    </source>
</reference>
<dbReference type="KEGG" id="pco:PHACADRAFT_255280"/>
<feature type="region of interest" description="Disordered" evidence="5">
    <location>
        <begin position="61"/>
        <end position="84"/>
    </location>
</feature>
<dbReference type="GO" id="GO:0005524">
    <property type="term" value="F:ATP binding"/>
    <property type="evidence" value="ECO:0007669"/>
    <property type="project" value="UniProtKB-KW"/>
</dbReference>
<dbReference type="Gene3D" id="1.10.510.10">
    <property type="entry name" value="Transferase(Phosphotransferase) domain 1"/>
    <property type="match status" value="1"/>
</dbReference>
<proteinExistence type="predicted"/>
<dbReference type="InterPro" id="IPR051681">
    <property type="entry name" value="Ser/Thr_Kinases-Pseudokinases"/>
</dbReference>
<keyword evidence="2" id="KW-0547">Nucleotide-binding</keyword>
<dbReference type="RefSeq" id="XP_007395343.1">
    <property type="nucleotide sequence ID" value="XM_007395281.1"/>
</dbReference>
<dbReference type="PANTHER" id="PTHR44329:SF288">
    <property type="entry name" value="MITOGEN-ACTIVATED PROTEIN KINASE KINASE KINASE 20"/>
    <property type="match status" value="1"/>
</dbReference>